<gene>
    <name evidence="2" type="ORF">APLA_LOCUS17482</name>
</gene>
<sequence>MKAYEEVKALINQQYQKFLHKTANPIEQGKTPYEAAWDAPQPERKKQRRSQDSDGDEEQKGRNGRLPVDSRCSSLLGKLHPGGSGGRSGWRAVVPPLAADVSTQCPHISGHRASAYSI</sequence>
<proteinExistence type="predicted"/>
<reference evidence="2 3" key="1">
    <citation type="submission" date="2020-04" db="EMBL/GenBank/DDBJ databases">
        <authorList>
            <person name="Wallbank WR R."/>
            <person name="Pardo Diaz C."/>
            <person name="Kozak K."/>
            <person name="Martin S."/>
            <person name="Jiggins C."/>
            <person name="Moest M."/>
            <person name="Warren A I."/>
            <person name="Byers J.R.P. K."/>
            <person name="Montejo-Kovacevich G."/>
            <person name="Yen C E."/>
        </authorList>
    </citation>
    <scope>NUCLEOTIDE SEQUENCE [LARGE SCALE GENOMIC DNA]</scope>
</reference>
<accession>A0A8S1BLH7</accession>
<feature type="region of interest" description="Disordered" evidence="1">
    <location>
        <begin position="26"/>
        <end position="91"/>
    </location>
</feature>
<comment type="caution">
    <text evidence="2">The sequence shown here is derived from an EMBL/GenBank/DDBJ whole genome shotgun (WGS) entry which is preliminary data.</text>
</comment>
<evidence type="ECO:0000313" key="2">
    <source>
        <dbReference type="EMBL" id="CAB3260624.1"/>
    </source>
</evidence>
<organism evidence="2 3">
    <name type="scientific">Arctia plantaginis</name>
    <name type="common">Wood tiger moth</name>
    <name type="synonym">Phalaena plantaginis</name>
    <dbReference type="NCBI Taxonomy" id="874455"/>
    <lineage>
        <taxon>Eukaryota</taxon>
        <taxon>Metazoa</taxon>
        <taxon>Ecdysozoa</taxon>
        <taxon>Arthropoda</taxon>
        <taxon>Hexapoda</taxon>
        <taxon>Insecta</taxon>
        <taxon>Pterygota</taxon>
        <taxon>Neoptera</taxon>
        <taxon>Endopterygota</taxon>
        <taxon>Lepidoptera</taxon>
        <taxon>Glossata</taxon>
        <taxon>Ditrysia</taxon>
        <taxon>Noctuoidea</taxon>
        <taxon>Erebidae</taxon>
        <taxon>Arctiinae</taxon>
        <taxon>Arctia</taxon>
    </lineage>
</organism>
<evidence type="ECO:0000313" key="3">
    <source>
        <dbReference type="Proteomes" id="UP000494106"/>
    </source>
</evidence>
<feature type="compositionally biased region" description="Basic and acidic residues" evidence="1">
    <location>
        <begin position="41"/>
        <end position="52"/>
    </location>
</feature>
<dbReference type="AlphaFoldDB" id="A0A8S1BLH7"/>
<protein>
    <submittedName>
        <fullName evidence="2">Uncharacterized protein</fullName>
    </submittedName>
</protein>
<name>A0A8S1BLH7_ARCPL</name>
<dbReference type="Proteomes" id="UP000494106">
    <property type="component" value="Unassembled WGS sequence"/>
</dbReference>
<dbReference type="EMBL" id="CADEBC010000762">
    <property type="protein sequence ID" value="CAB3260624.1"/>
    <property type="molecule type" value="Genomic_DNA"/>
</dbReference>
<evidence type="ECO:0000256" key="1">
    <source>
        <dbReference type="SAM" id="MobiDB-lite"/>
    </source>
</evidence>
<keyword evidence="3" id="KW-1185">Reference proteome</keyword>